<feature type="domain" description="FAD-binding" evidence="2">
    <location>
        <begin position="57"/>
        <end position="404"/>
    </location>
</feature>
<evidence type="ECO:0000313" key="3">
    <source>
        <dbReference type="EMBL" id="WQH15324.1"/>
    </source>
</evidence>
<proteinExistence type="predicted"/>
<dbReference type="EMBL" id="CP140153">
    <property type="protein sequence ID" value="WQH15324.1"/>
    <property type="molecule type" value="Genomic_DNA"/>
</dbReference>
<dbReference type="PANTHER" id="PTHR43747">
    <property type="entry name" value="FAD-BINDING PROTEIN"/>
    <property type="match status" value="1"/>
</dbReference>
<dbReference type="InterPro" id="IPR002938">
    <property type="entry name" value="FAD-bd"/>
</dbReference>
<dbReference type="Proteomes" id="UP001327459">
    <property type="component" value="Chromosome"/>
</dbReference>
<dbReference type="PRINTS" id="PR00420">
    <property type="entry name" value="RNGMNOXGNASE"/>
</dbReference>
<dbReference type="SUPFAM" id="SSF51905">
    <property type="entry name" value="FAD/NAD(P)-binding domain"/>
    <property type="match status" value="1"/>
</dbReference>
<protein>
    <submittedName>
        <fullName evidence="3">NAD(P)/FAD-dependent oxidoreductase</fullName>
        <ecNumber evidence="3">1.-.-.-</ecNumber>
    </submittedName>
</protein>
<dbReference type="GO" id="GO:0016491">
    <property type="term" value="F:oxidoreductase activity"/>
    <property type="evidence" value="ECO:0007669"/>
    <property type="project" value="UniProtKB-KW"/>
</dbReference>
<dbReference type="InterPro" id="IPR050816">
    <property type="entry name" value="Flavin-dep_Halogenase_NPB"/>
</dbReference>
<name>A0ABZ0YUS1_9GAMM</name>
<keyword evidence="3" id="KW-0560">Oxidoreductase</keyword>
<dbReference type="RefSeq" id="WP_322520355.1">
    <property type="nucleotide sequence ID" value="NZ_CP140153.1"/>
</dbReference>
<reference evidence="3 4" key="1">
    <citation type="submission" date="2023-11" db="EMBL/GenBank/DDBJ databases">
        <title>MicrobeMod: A computational toolkit for identifying prokaryotic methylation and restriction-modification with nanopore sequencing.</title>
        <authorList>
            <person name="Crits-Christoph A."/>
            <person name="Kang S.C."/>
            <person name="Lee H."/>
            <person name="Ostrov N."/>
        </authorList>
    </citation>
    <scope>NUCLEOTIDE SEQUENCE [LARGE SCALE GENOMIC DNA]</scope>
    <source>
        <strain evidence="3 4">ATCC 49870</strain>
    </source>
</reference>
<dbReference type="PANTHER" id="PTHR43747:SF1">
    <property type="entry name" value="SLR1998 PROTEIN"/>
    <property type="match status" value="1"/>
</dbReference>
<dbReference type="EC" id="1.-.-.-" evidence="3"/>
<evidence type="ECO:0000313" key="4">
    <source>
        <dbReference type="Proteomes" id="UP001327459"/>
    </source>
</evidence>
<dbReference type="Gene3D" id="3.50.50.60">
    <property type="entry name" value="FAD/NAD(P)-binding domain"/>
    <property type="match status" value="1"/>
</dbReference>
<organism evidence="3 4">
    <name type="scientific">Guyparkeria halophila</name>
    <dbReference type="NCBI Taxonomy" id="47960"/>
    <lineage>
        <taxon>Bacteria</taxon>
        <taxon>Pseudomonadati</taxon>
        <taxon>Pseudomonadota</taxon>
        <taxon>Gammaproteobacteria</taxon>
        <taxon>Chromatiales</taxon>
        <taxon>Thioalkalibacteraceae</taxon>
        <taxon>Guyparkeria</taxon>
    </lineage>
</organism>
<evidence type="ECO:0000256" key="1">
    <source>
        <dbReference type="SAM" id="MobiDB-lite"/>
    </source>
</evidence>
<gene>
    <name evidence="3" type="ORF">SR882_06005</name>
</gene>
<feature type="region of interest" description="Disordered" evidence="1">
    <location>
        <begin position="1"/>
        <end position="48"/>
    </location>
</feature>
<keyword evidence="4" id="KW-1185">Reference proteome</keyword>
<sequence length="497" mass="56213">MSTRCQGRQELTGRHAPESPTIATKADRMHAQDATASPDLPLRGTEHAPPVAEGGYCDVFVVGGGPGGSTLSTLLARKGHDVVMVEKEHHPRFHIGESLLPANLELFETLGVADEIAQIGIDKWGAEFVSPAHDHVQPYNFGDAWDKSMPKAYEVERAEFDRILFRNAERHGARTSEGTKVVDIDFHDAPRTDERGREYHATVTTRDEHGDQRIWQTAFVADATGRDTFLANCHGWKRRSRKHNSAAVFGHFRDAERNPGKTEGNITLFWFDHGWFWFIPLKNGVTSVGMVTWPYHMKTRAGRSLEQFLFDNIDTVPELKRRLADASLVRDVQATGNFSYSADRTHGDRFILVGDAFMFIDPVFSSGVMLAMQSGVFGADAIDTVLREPARAKQALKAYDRQVRRGPKEFSWFIYRITKPVMRDLFMAPRNFFRVKEALISLLAADIHRGTPIWRSIRILKAIYYVTSIARLRRSLADWRAHRRKVQPLSGETDTRG</sequence>
<accession>A0ABZ0YUS1</accession>
<dbReference type="Pfam" id="PF01494">
    <property type="entry name" value="FAD_binding_3"/>
    <property type="match status" value="1"/>
</dbReference>
<evidence type="ECO:0000259" key="2">
    <source>
        <dbReference type="Pfam" id="PF01494"/>
    </source>
</evidence>
<dbReference type="InterPro" id="IPR036188">
    <property type="entry name" value="FAD/NAD-bd_sf"/>
</dbReference>